<dbReference type="RefSeq" id="WP_150402620.1">
    <property type="nucleotide sequence ID" value="NZ_VXLC01000004.1"/>
</dbReference>
<gene>
    <name evidence="3" type="ORF">F3087_15695</name>
</gene>
<dbReference type="AlphaFoldDB" id="A0A5N0EKA1"/>
<dbReference type="OrthoDB" id="3837900at2"/>
<accession>A0A5N0EKA1</accession>
<reference evidence="3 4" key="1">
    <citation type="submission" date="2019-09" db="EMBL/GenBank/DDBJ databases">
        <authorList>
            <person name="Wang X."/>
        </authorList>
    </citation>
    <scope>NUCLEOTIDE SEQUENCE [LARGE SCALE GENOMIC DNA]</scope>
    <source>
        <strain evidence="3 4">CICC 11023</strain>
    </source>
</reference>
<protein>
    <recommendedName>
        <fullName evidence="2">Putative amidase domain-containing protein</fullName>
    </recommendedName>
</protein>
<evidence type="ECO:0000313" key="3">
    <source>
        <dbReference type="EMBL" id="KAA8888455.1"/>
    </source>
</evidence>
<dbReference type="InterPro" id="IPR006311">
    <property type="entry name" value="TAT_signal"/>
</dbReference>
<evidence type="ECO:0000259" key="2">
    <source>
        <dbReference type="Pfam" id="PF12671"/>
    </source>
</evidence>
<dbReference type="PROSITE" id="PS51318">
    <property type="entry name" value="TAT"/>
    <property type="match status" value="1"/>
</dbReference>
<dbReference type="PANTHER" id="PTHR40032">
    <property type="entry name" value="EXPORTED PROTEIN-RELATED"/>
    <property type="match status" value="1"/>
</dbReference>
<proteinExistence type="predicted"/>
<feature type="signal peptide" evidence="1">
    <location>
        <begin position="1"/>
        <end position="36"/>
    </location>
</feature>
<dbReference type="EMBL" id="VXLC01000004">
    <property type="protein sequence ID" value="KAA8888455.1"/>
    <property type="molecule type" value="Genomic_DNA"/>
</dbReference>
<name>A0A5N0EKA1_9NOCA</name>
<feature type="domain" description="Putative amidase" evidence="2">
    <location>
        <begin position="40"/>
        <end position="191"/>
    </location>
</feature>
<comment type="caution">
    <text evidence="3">The sequence shown here is derived from an EMBL/GenBank/DDBJ whole genome shotgun (WGS) entry which is preliminary data.</text>
</comment>
<sequence length="216" mass="23754">MSTARARVNRRTLFAGSGALALAASVFGVAPGSAGAKVGYDRTKAVTWARGRVYDDPDPIKFDNNCTWYVSKVLWVGGLPQDADWTSSSPDPTKWASKWTDQGPTKTAAHADSLKNHLINKKYASIRELNWRQNDVPDAQIGDVIGYDWDNGADGYIDHLMVVTGFSGKYPLVSGHSLPRLDAGWTWSDKANDWIERAYTSPTGNPPRAYLLHINT</sequence>
<dbReference type="Proteomes" id="UP000323876">
    <property type="component" value="Unassembled WGS sequence"/>
</dbReference>
<dbReference type="Pfam" id="PF12671">
    <property type="entry name" value="Amidase_6"/>
    <property type="match status" value="1"/>
</dbReference>
<evidence type="ECO:0000256" key="1">
    <source>
        <dbReference type="SAM" id="SignalP"/>
    </source>
</evidence>
<organism evidence="3 4">
    <name type="scientific">Nocardia colli</name>
    <dbReference type="NCBI Taxonomy" id="2545717"/>
    <lineage>
        <taxon>Bacteria</taxon>
        <taxon>Bacillati</taxon>
        <taxon>Actinomycetota</taxon>
        <taxon>Actinomycetes</taxon>
        <taxon>Mycobacteriales</taxon>
        <taxon>Nocardiaceae</taxon>
        <taxon>Nocardia</taxon>
    </lineage>
</organism>
<feature type="chain" id="PRO_5024430519" description="Putative amidase domain-containing protein" evidence="1">
    <location>
        <begin position="37"/>
        <end position="216"/>
    </location>
</feature>
<dbReference type="InterPro" id="IPR024301">
    <property type="entry name" value="Amidase_6"/>
</dbReference>
<keyword evidence="1" id="KW-0732">Signal</keyword>
<evidence type="ECO:0000313" key="4">
    <source>
        <dbReference type="Proteomes" id="UP000323876"/>
    </source>
</evidence>
<dbReference type="PANTHER" id="PTHR40032:SF1">
    <property type="entry name" value="EXPORTED PROTEIN"/>
    <property type="match status" value="1"/>
</dbReference>
<keyword evidence="4" id="KW-1185">Reference proteome</keyword>